<protein>
    <submittedName>
        <fullName evidence="2">4Fe-4S binding protein</fullName>
    </submittedName>
</protein>
<evidence type="ECO:0000313" key="3">
    <source>
        <dbReference type="Proteomes" id="UP001454086"/>
    </source>
</evidence>
<sequence>MNNKNTKKDTRHWYDYLWIASLTYLILGFFNIMFAWLGMICFLVPLAISIVTGSKLYCNRYCGRGQLFSILGSKLHLSPGRPVPRWMKSKGFRYGFLVFFLFMFCQMLFNTWLVFRGASGLKQIVTVLWTFRLPWNHAYHTYGVPLWMSQFAFGFYSVMLTSTILGLVTMVLFRPRSWCVYCPMGTMTQMICKAKAAGSCEGNVSCGASSCHSPVSGSSGITEPDMD</sequence>
<dbReference type="EMBL" id="JBBMFM010000036">
    <property type="protein sequence ID" value="MEQ2425588.1"/>
    <property type="molecule type" value="Genomic_DNA"/>
</dbReference>
<accession>A0ABV1D5B3</accession>
<evidence type="ECO:0000313" key="2">
    <source>
        <dbReference type="EMBL" id="MEQ2425588.1"/>
    </source>
</evidence>
<comment type="caution">
    <text evidence="2">The sequence shown here is derived from an EMBL/GenBank/DDBJ whole genome shotgun (WGS) entry which is preliminary data.</text>
</comment>
<reference evidence="2 3" key="1">
    <citation type="submission" date="2024-03" db="EMBL/GenBank/DDBJ databases">
        <title>Human intestinal bacterial collection.</title>
        <authorList>
            <person name="Pauvert C."/>
            <person name="Hitch T.C.A."/>
            <person name="Clavel T."/>
        </authorList>
    </citation>
    <scope>NUCLEOTIDE SEQUENCE [LARGE SCALE GENOMIC DNA]</scope>
    <source>
        <strain evidence="2 3">CLA-SR-H021</strain>
    </source>
</reference>
<dbReference type="Proteomes" id="UP001454086">
    <property type="component" value="Unassembled WGS sequence"/>
</dbReference>
<keyword evidence="3" id="KW-1185">Reference proteome</keyword>
<proteinExistence type="predicted"/>
<organism evidence="2 3">
    <name type="scientific">Enterocloster hominis</name>
    <name type="common">ex Hitch et al. 2024</name>
    <dbReference type="NCBI Taxonomy" id="1917870"/>
    <lineage>
        <taxon>Bacteria</taxon>
        <taxon>Bacillati</taxon>
        <taxon>Bacillota</taxon>
        <taxon>Clostridia</taxon>
        <taxon>Lachnospirales</taxon>
        <taxon>Lachnospiraceae</taxon>
        <taxon>Enterocloster</taxon>
    </lineage>
</organism>
<gene>
    <name evidence="2" type="ORF">WMQ36_11430</name>
</gene>
<feature type="region of interest" description="Disordered" evidence="1">
    <location>
        <begin position="208"/>
        <end position="227"/>
    </location>
</feature>
<evidence type="ECO:0000256" key="1">
    <source>
        <dbReference type="SAM" id="MobiDB-lite"/>
    </source>
</evidence>
<name>A0ABV1D5B3_9FIRM</name>
<dbReference type="RefSeq" id="WP_008719938.1">
    <property type="nucleotide sequence ID" value="NZ_JBBMFM010000036.1"/>
</dbReference>
<feature type="compositionally biased region" description="Low complexity" evidence="1">
    <location>
        <begin position="208"/>
        <end position="220"/>
    </location>
</feature>